<name>A0A8X7BLZ8_TRICX</name>
<organism evidence="2 3">
    <name type="scientific">Trichonephila clavipes</name>
    <name type="common">Golden silk orbweaver</name>
    <name type="synonym">Nephila clavipes</name>
    <dbReference type="NCBI Taxonomy" id="2585209"/>
    <lineage>
        <taxon>Eukaryota</taxon>
        <taxon>Metazoa</taxon>
        <taxon>Ecdysozoa</taxon>
        <taxon>Arthropoda</taxon>
        <taxon>Chelicerata</taxon>
        <taxon>Arachnida</taxon>
        <taxon>Araneae</taxon>
        <taxon>Araneomorphae</taxon>
        <taxon>Entelegynae</taxon>
        <taxon>Araneoidea</taxon>
        <taxon>Nephilidae</taxon>
        <taxon>Trichonephila</taxon>
    </lineage>
</organism>
<keyword evidence="3" id="KW-1185">Reference proteome</keyword>
<gene>
    <name evidence="2" type="ORF">TNCV_4844921</name>
</gene>
<comment type="caution">
    <text evidence="2">The sequence shown here is derived from an EMBL/GenBank/DDBJ whole genome shotgun (WGS) entry which is preliminary data.</text>
</comment>
<reference evidence="2" key="1">
    <citation type="submission" date="2020-08" db="EMBL/GenBank/DDBJ databases">
        <title>Multicomponent nature underlies the extraordinary mechanical properties of spider dragline silk.</title>
        <authorList>
            <person name="Kono N."/>
            <person name="Nakamura H."/>
            <person name="Mori M."/>
            <person name="Yoshida Y."/>
            <person name="Ohtoshi R."/>
            <person name="Malay A.D."/>
            <person name="Moran D.A.P."/>
            <person name="Tomita M."/>
            <person name="Numata K."/>
            <person name="Arakawa K."/>
        </authorList>
    </citation>
    <scope>NUCLEOTIDE SEQUENCE</scope>
</reference>
<dbReference type="Proteomes" id="UP000887159">
    <property type="component" value="Unassembled WGS sequence"/>
</dbReference>
<proteinExistence type="predicted"/>
<evidence type="ECO:0000313" key="2">
    <source>
        <dbReference type="EMBL" id="GFY36120.1"/>
    </source>
</evidence>
<protein>
    <submittedName>
        <fullName evidence="2">Uncharacterized protein</fullName>
    </submittedName>
</protein>
<dbReference type="AlphaFoldDB" id="A0A8X7BLZ8"/>
<sequence length="75" mass="8170">MGRWSLPMSCKTVHLKKGKMSELTIDTSKASSALAEQNGVAFTPWVALPGVDTPDVHRPLRPGTPPRHFEAACRT</sequence>
<dbReference type="EMBL" id="BMAU01021435">
    <property type="protein sequence ID" value="GFY36120.1"/>
    <property type="molecule type" value="Genomic_DNA"/>
</dbReference>
<evidence type="ECO:0000313" key="3">
    <source>
        <dbReference type="Proteomes" id="UP000887159"/>
    </source>
</evidence>
<feature type="region of interest" description="Disordered" evidence="1">
    <location>
        <begin position="55"/>
        <end position="75"/>
    </location>
</feature>
<evidence type="ECO:0000256" key="1">
    <source>
        <dbReference type="SAM" id="MobiDB-lite"/>
    </source>
</evidence>
<accession>A0A8X7BLZ8</accession>